<dbReference type="EMBL" id="LAZR01031234">
    <property type="protein sequence ID" value="KKL54341.1"/>
    <property type="molecule type" value="Genomic_DNA"/>
</dbReference>
<comment type="caution">
    <text evidence="1">The sequence shown here is derived from an EMBL/GenBank/DDBJ whole genome shotgun (WGS) entry which is preliminary data.</text>
</comment>
<dbReference type="AlphaFoldDB" id="A0A0F9DKI3"/>
<proteinExistence type="predicted"/>
<organism evidence="1">
    <name type="scientific">marine sediment metagenome</name>
    <dbReference type="NCBI Taxonomy" id="412755"/>
    <lineage>
        <taxon>unclassified sequences</taxon>
        <taxon>metagenomes</taxon>
        <taxon>ecological metagenomes</taxon>
    </lineage>
</organism>
<evidence type="ECO:0000313" key="1">
    <source>
        <dbReference type="EMBL" id="KKL54341.1"/>
    </source>
</evidence>
<accession>A0A0F9DKI3</accession>
<reference evidence="1" key="1">
    <citation type="journal article" date="2015" name="Nature">
        <title>Complex archaea that bridge the gap between prokaryotes and eukaryotes.</title>
        <authorList>
            <person name="Spang A."/>
            <person name="Saw J.H."/>
            <person name="Jorgensen S.L."/>
            <person name="Zaremba-Niedzwiedzka K."/>
            <person name="Martijn J."/>
            <person name="Lind A.E."/>
            <person name="van Eijk R."/>
            <person name="Schleper C."/>
            <person name="Guy L."/>
            <person name="Ettema T.J."/>
        </authorList>
    </citation>
    <scope>NUCLEOTIDE SEQUENCE</scope>
</reference>
<gene>
    <name evidence="1" type="ORF">LCGC14_2266370</name>
</gene>
<protein>
    <recommendedName>
        <fullName evidence="2">DUF1737 domain-containing protein</fullName>
    </recommendedName>
</protein>
<name>A0A0F9DKI3_9ZZZZ</name>
<evidence type="ECO:0008006" key="2">
    <source>
        <dbReference type="Google" id="ProtNLM"/>
    </source>
</evidence>
<sequence>MVEYTICLGYSMPDLVLDVNKAIKGGWNPIGGIAVDFEIDKSNIGMERSLYYQAMIKEDRKLFAEKLKAAKRKGWTLDEAIANTMDETLEEANAEES</sequence>